<dbReference type="InterPro" id="IPR000322">
    <property type="entry name" value="Glyco_hydro_31_TIM"/>
</dbReference>
<dbReference type="SUPFAM" id="SSF51011">
    <property type="entry name" value="Glycosyl hydrolase domain"/>
    <property type="match status" value="1"/>
</dbReference>
<dbReference type="SUPFAM" id="SSF51445">
    <property type="entry name" value="(Trans)glycosidases"/>
    <property type="match status" value="1"/>
</dbReference>
<dbReference type="Gene3D" id="2.60.40.1180">
    <property type="entry name" value="Golgi alpha-mannosidase II"/>
    <property type="match status" value="2"/>
</dbReference>
<keyword evidence="2" id="KW-0326">Glycosidase</keyword>
<dbReference type="PANTHER" id="PTHR43863">
    <property type="entry name" value="HYDROLASE, PUTATIVE (AFU_ORTHOLOGUE AFUA_1G03140)-RELATED"/>
    <property type="match status" value="1"/>
</dbReference>
<feature type="domain" description="Glycoside hydrolase family 31 TIM barrel" evidence="3">
    <location>
        <begin position="195"/>
        <end position="512"/>
    </location>
</feature>
<evidence type="ECO:0000256" key="2">
    <source>
        <dbReference type="RuleBase" id="RU361185"/>
    </source>
</evidence>
<dbReference type="Pfam" id="PF17137">
    <property type="entry name" value="DUF5110"/>
    <property type="match status" value="1"/>
</dbReference>
<evidence type="ECO:0000259" key="3">
    <source>
        <dbReference type="Pfam" id="PF01055"/>
    </source>
</evidence>
<evidence type="ECO:0000313" key="6">
    <source>
        <dbReference type="EMBL" id="UYP48653.1"/>
    </source>
</evidence>
<evidence type="ECO:0000259" key="5">
    <source>
        <dbReference type="Pfam" id="PF21365"/>
    </source>
</evidence>
<evidence type="ECO:0000259" key="4">
    <source>
        <dbReference type="Pfam" id="PF17137"/>
    </source>
</evidence>
<name>A0ABY6HYN8_9ARCH</name>
<sequence>MSDFQHSIIMENSSHANPKAIVHFQNVRFTVLTSRIFRIEYSSSGSFENRSTQVILNRELPVPTFDLKETDEKIEIITQFLHLIYHKSSNGFTPANLSVHLLKIDHIWHFADKDPSNLKGTTRTLDMVDGAISLEKGLISRSGWAVLDDSNTLVFNSQGWLENRTDSEVDLYFFGFGTAYQECIDEYCSLAGKVPMIPRWILGNWWSRYWEYTQDDLVHLMESFESHDIPLSVCIVDMDWHIVNIQNYLAKHSADDWKGVQFHNGWTGFTWNEDFFPDYPSFLQFLKTKQIRAALNLHPASGIAPHESQYIQIAKAMGLDPALKNTVPFDIANPKLAQEYFNQILHPYEEKGVDFWWMDWQQEKSTSIIGLDPLWWLNHLHFLDLGRDMSKRPVIFSRWGGYGNHRYPIGFSGDTYVTWKSLAFQPYFTSTASNVGYSWWSHDLGGHMSGYDDPELYIRWIQFGLFSPVFRLHSTKNPYIEKLPWKFDAHIYQLAKSAMQFRHALIPYIYSMAWKNHTLSESLIRPLYYLHPETDEAYKTQNEYYFGSELLCAPVVDPIDSDLQLNRQVVWLPKGKWFNFFTSEFYKGNESYAIYSRLSEIPVFAKAGAIIPLAHKNSWNHICNPEELDIYIFPGKSNSFELYEDDGVSQYYHEGVYDITQFKLTWKKKFMEFSISSSEEPHDFIPTNRKMNLYIRGIKDIPDLDILENDTPSQIQRSYDENTDTLILHSISFPAVSNWVLKISSPSRNLISRRDRTLSKTKDLIKLMKIPLDFKHFLDQNLQKITSQMQQLTKFLRTMLNSVKYARDDEIYDNDLALLKHFLPQILLGNINTIISPYILDPSQFIESLSVSDTNAESDVRDLFWNQIHNSELIQNVQNLTPNQLRALGEFCGNQIID</sequence>
<dbReference type="Pfam" id="PF01055">
    <property type="entry name" value="Glyco_hydro_31_2nd"/>
    <property type="match status" value="1"/>
</dbReference>
<protein>
    <recommendedName>
        <fullName evidence="8">Alpha-xylosidase</fullName>
    </recommendedName>
</protein>
<feature type="domain" description="Glycosyl hydrolase family 31 C-terminal" evidence="5">
    <location>
        <begin position="521"/>
        <end position="611"/>
    </location>
</feature>
<keyword evidence="7" id="KW-1185">Reference proteome</keyword>
<dbReference type="InterPro" id="IPR048395">
    <property type="entry name" value="Glyco_hydro_31_C"/>
</dbReference>
<dbReference type="EMBL" id="CP104013">
    <property type="protein sequence ID" value="UYP48653.1"/>
    <property type="molecule type" value="Genomic_DNA"/>
</dbReference>
<feature type="domain" description="DUF5110" evidence="4">
    <location>
        <begin position="627"/>
        <end position="697"/>
    </location>
</feature>
<organism evidence="6 7">
    <name type="scientific">Candidatus Lokiarchaeum ossiferum</name>
    <dbReference type="NCBI Taxonomy" id="2951803"/>
    <lineage>
        <taxon>Archaea</taxon>
        <taxon>Promethearchaeati</taxon>
        <taxon>Promethearchaeota</taxon>
        <taxon>Promethearchaeia</taxon>
        <taxon>Promethearchaeales</taxon>
        <taxon>Promethearchaeaceae</taxon>
        <taxon>Candidatus Lokiarchaeum</taxon>
    </lineage>
</organism>
<dbReference type="Pfam" id="PF21365">
    <property type="entry name" value="Glyco_hydro_31_3rd"/>
    <property type="match status" value="1"/>
</dbReference>
<evidence type="ECO:0008006" key="8">
    <source>
        <dbReference type="Google" id="ProtNLM"/>
    </source>
</evidence>
<keyword evidence="2" id="KW-0378">Hydrolase</keyword>
<evidence type="ECO:0000256" key="1">
    <source>
        <dbReference type="ARBA" id="ARBA00007806"/>
    </source>
</evidence>
<dbReference type="InterPro" id="IPR013780">
    <property type="entry name" value="Glyco_hydro_b"/>
</dbReference>
<reference evidence="6" key="1">
    <citation type="submission" date="2022-09" db="EMBL/GenBank/DDBJ databases">
        <title>Actin cytoskeleton and complex cell architecture in an #Asgard archaeon.</title>
        <authorList>
            <person name="Ponce Toledo R.I."/>
            <person name="Schleper C."/>
            <person name="Rodrigues Oliveira T."/>
            <person name="Wollweber F."/>
            <person name="Xu J."/>
            <person name="Rittmann S."/>
            <person name="Klingl A."/>
            <person name="Pilhofer M."/>
        </authorList>
    </citation>
    <scope>NUCLEOTIDE SEQUENCE</scope>
    <source>
        <strain evidence="6">B-35</strain>
    </source>
</reference>
<dbReference type="InterPro" id="IPR051816">
    <property type="entry name" value="Glycosyl_Hydrolase_31"/>
</dbReference>
<dbReference type="InterPro" id="IPR017853">
    <property type="entry name" value="GH"/>
</dbReference>
<dbReference type="PANTHER" id="PTHR43863:SF2">
    <property type="entry name" value="MALTASE-GLUCOAMYLASE"/>
    <property type="match status" value="1"/>
</dbReference>
<dbReference type="InterPro" id="IPR033403">
    <property type="entry name" value="DUF5110"/>
</dbReference>
<dbReference type="CDD" id="cd06595">
    <property type="entry name" value="GH31_u1"/>
    <property type="match status" value="1"/>
</dbReference>
<dbReference type="Gene3D" id="3.20.20.80">
    <property type="entry name" value="Glycosidases"/>
    <property type="match status" value="1"/>
</dbReference>
<dbReference type="Proteomes" id="UP001208689">
    <property type="component" value="Chromosome"/>
</dbReference>
<comment type="similarity">
    <text evidence="1 2">Belongs to the glycosyl hydrolase 31 family.</text>
</comment>
<proteinExistence type="inferred from homology"/>
<evidence type="ECO:0000313" key="7">
    <source>
        <dbReference type="Proteomes" id="UP001208689"/>
    </source>
</evidence>
<gene>
    <name evidence="6" type="ORF">NEF87_004938</name>
</gene>
<accession>A0ABY6HYN8</accession>